<dbReference type="InterPro" id="IPR023213">
    <property type="entry name" value="CAT-like_dom_sf"/>
</dbReference>
<accession>A0ABW4MFB1</accession>
<dbReference type="SUPFAM" id="SSF52777">
    <property type="entry name" value="CoA-dependent acyltransferases"/>
    <property type="match status" value="1"/>
</dbReference>
<dbReference type="InterPro" id="IPR001078">
    <property type="entry name" value="2-oxoacid_DH_actylTfrase"/>
</dbReference>
<dbReference type="Gene3D" id="3.30.559.10">
    <property type="entry name" value="Chloramphenicol acetyltransferase-like domain"/>
    <property type="match status" value="1"/>
</dbReference>
<protein>
    <submittedName>
        <fullName evidence="2">2-oxo acid dehydrogenase subunit E2</fullName>
    </submittedName>
</protein>
<sequence length="83" mass="8818">MARQPAFTFVPFGNTPILNKGQLVILGIGRVEQRLALASDSSIEQRSEIGLSLTVDHRFIDGDPAARILGSICDQLAIIGNGG</sequence>
<gene>
    <name evidence="2" type="ORF">ACFSAG_10815</name>
</gene>
<evidence type="ECO:0000313" key="3">
    <source>
        <dbReference type="Proteomes" id="UP001597215"/>
    </source>
</evidence>
<feature type="domain" description="2-oxoacid dehydrogenase acyltransferase catalytic" evidence="1">
    <location>
        <begin position="15"/>
        <end position="74"/>
    </location>
</feature>
<evidence type="ECO:0000259" key="1">
    <source>
        <dbReference type="Pfam" id="PF00198"/>
    </source>
</evidence>
<proteinExistence type="predicted"/>
<dbReference type="EMBL" id="JBHUEL010000010">
    <property type="protein sequence ID" value="MFD1767331.1"/>
    <property type="molecule type" value="Genomic_DNA"/>
</dbReference>
<name>A0ABW4MFB1_9SPHN</name>
<keyword evidence="3" id="KW-1185">Reference proteome</keyword>
<evidence type="ECO:0000313" key="2">
    <source>
        <dbReference type="EMBL" id="MFD1767331.1"/>
    </source>
</evidence>
<reference evidence="3" key="1">
    <citation type="journal article" date="2019" name="Int. J. Syst. Evol. Microbiol.">
        <title>The Global Catalogue of Microorganisms (GCM) 10K type strain sequencing project: providing services to taxonomists for standard genome sequencing and annotation.</title>
        <authorList>
            <consortium name="The Broad Institute Genomics Platform"/>
            <consortium name="The Broad Institute Genome Sequencing Center for Infectious Disease"/>
            <person name="Wu L."/>
            <person name="Ma J."/>
        </authorList>
    </citation>
    <scope>NUCLEOTIDE SEQUENCE [LARGE SCALE GENOMIC DNA]</scope>
    <source>
        <strain evidence="3">CGMCC 1.12449</strain>
    </source>
</reference>
<comment type="caution">
    <text evidence="2">The sequence shown here is derived from an EMBL/GenBank/DDBJ whole genome shotgun (WGS) entry which is preliminary data.</text>
</comment>
<dbReference type="Proteomes" id="UP001597215">
    <property type="component" value="Unassembled WGS sequence"/>
</dbReference>
<dbReference type="Pfam" id="PF00198">
    <property type="entry name" value="2-oxoacid_dh"/>
    <property type="match status" value="1"/>
</dbReference>
<organism evidence="2 3">
    <name type="scientific">Sphingorhabdus buctiana</name>
    <dbReference type="NCBI Taxonomy" id="1508805"/>
    <lineage>
        <taxon>Bacteria</taxon>
        <taxon>Pseudomonadati</taxon>
        <taxon>Pseudomonadota</taxon>
        <taxon>Alphaproteobacteria</taxon>
        <taxon>Sphingomonadales</taxon>
        <taxon>Sphingomonadaceae</taxon>
        <taxon>Sphingorhabdus</taxon>
    </lineage>
</organism>